<feature type="compositionally biased region" description="Pro residues" evidence="1">
    <location>
        <begin position="93"/>
        <end position="104"/>
    </location>
</feature>
<evidence type="ECO:0000313" key="5">
    <source>
        <dbReference type="Proteomes" id="UP001245370"/>
    </source>
</evidence>
<accession>A0A9W6CJR2</accession>
<dbReference type="AlphaFoldDB" id="A0A9W6CJR2"/>
<reference evidence="2" key="1">
    <citation type="submission" date="2022-12" db="EMBL/GenBank/DDBJ databases">
        <title>Reference genome sequencing for broad-spectrum identification of bacterial and archaeal isolates by mass spectrometry.</title>
        <authorList>
            <person name="Sekiguchi Y."/>
            <person name="Tourlousse D.M."/>
        </authorList>
    </citation>
    <scope>NUCLEOTIDE SEQUENCE</scope>
    <source>
        <strain evidence="2">301</strain>
    </source>
</reference>
<name>A0A9W6CJR2_XANFL</name>
<keyword evidence="5" id="KW-1185">Reference proteome</keyword>
<organism evidence="2 4">
    <name type="scientific">Xanthobacter flavus</name>
    <dbReference type="NCBI Taxonomy" id="281"/>
    <lineage>
        <taxon>Bacteria</taxon>
        <taxon>Pseudomonadati</taxon>
        <taxon>Pseudomonadota</taxon>
        <taxon>Alphaproteobacteria</taxon>
        <taxon>Hyphomicrobiales</taxon>
        <taxon>Xanthobacteraceae</taxon>
        <taxon>Xanthobacter</taxon>
    </lineage>
</organism>
<dbReference type="EMBL" id="BSDO01000001">
    <property type="protein sequence ID" value="GLI20529.1"/>
    <property type="molecule type" value="Genomic_DNA"/>
</dbReference>
<gene>
    <name evidence="3" type="ORF">GGQ86_002188</name>
    <name evidence="2" type="ORF">XFLAVUS301_02030</name>
</gene>
<evidence type="ECO:0000313" key="4">
    <source>
        <dbReference type="Proteomes" id="UP001144397"/>
    </source>
</evidence>
<evidence type="ECO:0000313" key="3">
    <source>
        <dbReference type="EMBL" id="MDR6333718.1"/>
    </source>
</evidence>
<dbReference type="Proteomes" id="UP001144397">
    <property type="component" value="Unassembled WGS sequence"/>
</dbReference>
<dbReference type="EMBL" id="JAVDPY010000003">
    <property type="protein sequence ID" value="MDR6333718.1"/>
    <property type="molecule type" value="Genomic_DNA"/>
</dbReference>
<comment type="caution">
    <text evidence="2">The sequence shown here is derived from an EMBL/GenBank/DDBJ whole genome shotgun (WGS) entry which is preliminary data.</text>
</comment>
<protein>
    <submittedName>
        <fullName evidence="2">Uncharacterized protein</fullName>
    </submittedName>
</protein>
<evidence type="ECO:0000256" key="1">
    <source>
        <dbReference type="SAM" id="MobiDB-lite"/>
    </source>
</evidence>
<reference evidence="3 5" key="2">
    <citation type="submission" date="2023-07" db="EMBL/GenBank/DDBJ databases">
        <title>Genomic Encyclopedia of Type Strains, Phase IV (KMG-IV): sequencing the most valuable type-strain genomes for metagenomic binning, comparative biology and taxonomic classification.</title>
        <authorList>
            <person name="Goeker M."/>
        </authorList>
    </citation>
    <scope>NUCLEOTIDE SEQUENCE [LARGE SCALE GENOMIC DNA]</scope>
    <source>
        <strain evidence="3 5">DSM 338</strain>
    </source>
</reference>
<proteinExistence type="predicted"/>
<sequence length="244" mass="26087">MREISLFPHSADAAPRAAGTILSPAFRLIPLRVGGGALLAAFALMLAAPAPAAAQNLDGSTNIFDSALQVLGLKEEEEKPEIDYRERAPLVVPPRVPDALPPPQKSAADSHPNWPKDYDLQRRNAAAQAAKQPIVRDDPGKPLMPSELNRGKKRAVGNSTSPTEPVGAGSTRDVLMPSQLGSSGFPGLGGLTGKQEQLTFNGEPNRENLIQPPPGYQTPAPNAPYGVVEEKKEPWKMPTLFDRQ</sequence>
<dbReference type="GeneID" id="95760995"/>
<evidence type="ECO:0000313" key="2">
    <source>
        <dbReference type="EMBL" id="GLI20529.1"/>
    </source>
</evidence>
<dbReference type="RefSeq" id="WP_281804704.1">
    <property type="nucleotide sequence ID" value="NZ_BSDO01000001.1"/>
</dbReference>
<dbReference type="Proteomes" id="UP001245370">
    <property type="component" value="Unassembled WGS sequence"/>
</dbReference>
<feature type="region of interest" description="Disordered" evidence="1">
    <location>
        <begin position="93"/>
        <end position="231"/>
    </location>
</feature>